<dbReference type="SUPFAM" id="SSF50129">
    <property type="entry name" value="GroES-like"/>
    <property type="match status" value="1"/>
</dbReference>
<reference evidence="15" key="1">
    <citation type="journal article" date="2019" name="Int. J. Syst. Evol. Microbiol.">
        <title>The Global Catalogue of Microorganisms (GCM) 10K type strain sequencing project: providing services to taxonomists for standard genome sequencing and annotation.</title>
        <authorList>
            <consortium name="The Broad Institute Genomics Platform"/>
            <consortium name="The Broad Institute Genome Sequencing Center for Infectious Disease"/>
            <person name="Wu L."/>
            <person name="Ma J."/>
        </authorList>
    </citation>
    <scope>NUCLEOTIDE SEQUENCE [LARGE SCALE GENOMIC DNA]</scope>
    <source>
        <strain evidence="15">JCM 30846</strain>
    </source>
</reference>
<dbReference type="PANTHER" id="PTHR43401">
    <property type="entry name" value="L-THREONINE 3-DEHYDROGENASE"/>
    <property type="match status" value="1"/>
</dbReference>
<comment type="pathway">
    <text evidence="6">Metabolic intermediate biosynthesis; 2-deoxystreptamine biosynthesis; 2-deoxystreptamine from D-glucose 6-phosphate: step 3/4.</text>
</comment>
<evidence type="ECO:0000313" key="14">
    <source>
        <dbReference type="EMBL" id="GAA3749467.1"/>
    </source>
</evidence>
<comment type="catalytic activity">
    <reaction evidence="11">
        <text>2-deoxy-scyllo-inosamine + NADP(+) = 3-amino-2,3-dideoxy-scyllo-inosose + NADPH + H(+)</text>
        <dbReference type="Rhea" id="RHEA:33879"/>
        <dbReference type="ChEBI" id="CHEBI:15378"/>
        <dbReference type="ChEBI" id="CHEBI:57783"/>
        <dbReference type="ChEBI" id="CHEBI:58349"/>
        <dbReference type="ChEBI" id="CHEBI:65002"/>
        <dbReference type="ChEBI" id="CHEBI:65003"/>
        <dbReference type="EC" id="1.1.1.329"/>
    </reaction>
</comment>
<feature type="domain" description="Enoyl reductase (ER)" evidence="13">
    <location>
        <begin position="26"/>
        <end position="360"/>
    </location>
</feature>
<proteinExistence type="inferred from homology"/>
<evidence type="ECO:0000256" key="11">
    <source>
        <dbReference type="ARBA" id="ARBA00049085"/>
    </source>
</evidence>
<comment type="similarity">
    <text evidence="7">Belongs to the zinc-containing alcohol dehydrogenase family. DOIA dehydrogenase subfamily.</text>
</comment>
<comment type="caution">
    <text evidence="14">The sequence shown here is derived from an EMBL/GenBank/DDBJ whole genome shotgun (WGS) entry which is preliminary data.</text>
</comment>
<name>A0ABP7FWB3_9ACTN</name>
<dbReference type="PROSITE" id="PS00059">
    <property type="entry name" value="ADH_ZINC"/>
    <property type="match status" value="1"/>
</dbReference>
<dbReference type="SMART" id="SM00829">
    <property type="entry name" value="PKS_ER"/>
    <property type="match status" value="1"/>
</dbReference>
<dbReference type="InterPro" id="IPR020843">
    <property type="entry name" value="ER"/>
</dbReference>
<keyword evidence="15" id="KW-1185">Reference proteome</keyword>
<protein>
    <recommendedName>
        <fullName evidence="9">2-deoxy-scyllo-inosamine dehydrogenase</fullName>
        <ecNumber evidence="8">1.1.1.329</ecNumber>
    </recommendedName>
</protein>
<dbReference type="InterPro" id="IPR013154">
    <property type="entry name" value="ADH-like_N"/>
</dbReference>
<dbReference type="InterPro" id="IPR036291">
    <property type="entry name" value="NAD(P)-bd_dom_sf"/>
</dbReference>
<evidence type="ECO:0000256" key="5">
    <source>
        <dbReference type="ARBA" id="ARBA00037678"/>
    </source>
</evidence>
<dbReference type="Pfam" id="PF08240">
    <property type="entry name" value="ADH_N"/>
    <property type="match status" value="1"/>
</dbReference>
<accession>A0ABP7FWB3</accession>
<dbReference type="SUPFAM" id="SSF51735">
    <property type="entry name" value="NAD(P)-binding Rossmann-fold domains"/>
    <property type="match status" value="1"/>
</dbReference>
<dbReference type="EC" id="1.1.1.329" evidence="8"/>
<dbReference type="InterPro" id="IPR013149">
    <property type="entry name" value="ADH-like_C"/>
</dbReference>
<evidence type="ECO:0000256" key="7">
    <source>
        <dbReference type="ARBA" id="ARBA00038004"/>
    </source>
</evidence>
<comment type="function">
    <text evidence="5">Catalyzes the oxidation of 2-deoxy-scyllo-inosamine (DOIA) with NAD(+) or NADP(+), forming 3-amino-2,3-dideoxy-scyllo-inosose (amino-DOI).</text>
</comment>
<evidence type="ECO:0000256" key="2">
    <source>
        <dbReference type="ARBA" id="ARBA00022723"/>
    </source>
</evidence>
<keyword evidence="2 12" id="KW-0479">Metal-binding</keyword>
<dbReference type="PANTHER" id="PTHR43401:SF5">
    <property type="entry name" value="ALCOHOL DEHYDROGENASE-RELATED"/>
    <property type="match status" value="1"/>
</dbReference>
<evidence type="ECO:0000256" key="3">
    <source>
        <dbReference type="ARBA" id="ARBA00022833"/>
    </source>
</evidence>
<dbReference type="EMBL" id="BAABEP010000049">
    <property type="protein sequence ID" value="GAA3749467.1"/>
    <property type="molecule type" value="Genomic_DNA"/>
</dbReference>
<keyword evidence="4" id="KW-0560">Oxidoreductase</keyword>
<sequence>MTASASPSGAPGPAVPARMTGAYLPGDGTVALRETAVPVPGEGQVLLRTRASGICGSDIHYIYNGHIGEGGAAYRGVVAGHEPAGEVVEAGPGCRRLRPGDRVAVYHISGCGQCEECSRGYFIGCTSELRAAYGWQRDGGHAPYLLADENTCVPLPEPLTYVDGAFIACGVGTVYEALTRIGVSGADRLLVTGLGPVGAAAALVARALGVSTVYGAEVVPGRMAWARGLGLFDEVIDSSDAPLDAVRALTGGTGVEAAVDCSGHPAARSLALRSLRVRGRLALVGEGGPMSLDVSEDVLHKQVLISGSWVTSVPGMTRLAELLARRGLHPEALVSDRFPQAEAGRAYEAAVGRAAGKVCLVFDD</sequence>
<evidence type="ECO:0000256" key="8">
    <source>
        <dbReference type="ARBA" id="ARBA00039102"/>
    </source>
</evidence>
<organism evidence="14 15">
    <name type="scientific">Streptomyces tremellae</name>
    <dbReference type="NCBI Taxonomy" id="1124239"/>
    <lineage>
        <taxon>Bacteria</taxon>
        <taxon>Bacillati</taxon>
        <taxon>Actinomycetota</taxon>
        <taxon>Actinomycetes</taxon>
        <taxon>Kitasatosporales</taxon>
        <taxon>Streptomycetaceae</taxon>
        <taxon>Streptomyces</taxon>
    </lineage>
</organism>
<gene>
    <name evidence="14" type="ORF">GCM10023082_51890</name>
</gene>
<evidence type="ECO:0000256" key="1">
    <source>
        <dbReference type="ARBA" id="ARBA00001947"/>
    </source>
</evidence>
<evidence type="ECO:0000256" key="4">
    <source>
        <dbReference type="ARBA" id="ARBA00023002"/>
    </source>
</evidence>
<keyword evidence="3 12" id="KW-0862">Zinc</keyword>
<comment type="catalytic activity">
    <reaction evidence="10">
        <text>2-deoxy-scyllo-inosamine + NAD(+) = 3-amino-2,3-dideoxy-scyllo-inosose + NADH + H(+)</text>
        <dbReference type="Rhea" id="RHEA:33883"/>
        <dbReference type="ChEBI" id="CHEBI:15378"/>
        <dbReference type="ChEBI" id="CHEBI:57540"/>
        <dbReference type="ChEBI" id="CHEBI:57945"/>
        <dbReference type="ChEBI" id="CHEBI:65002"/>
        <dbReference type="ChEBI" id="CHEBI:65003"/>
        <dbReference type="EC" id="1.1.1.329"/>
    </reaction>
</comment>
<dbReference type="InterPro" id="IPR050129">
    <property type="entry name" value="Zn_alcohol_dh"/>
</dbReference>
<evidence type="ECO:0000256" key="10">
    <source>
        <dbReference type="ARBA" id="ARBA00048685"/>
    </source>
</evidence>
<dbReference type="Proteomes" id="UP001499884">
    <property type="component" value="Unassembled WGS sequence"/>
</dbReference>
<dbReference type="InterPro" id="IPR002328">
    <property type="entry name" value="ADH_Zn_CS"/>
</dbReference>
<comment type="cofactor">
    <cofactor evidence="1 12">
        <name>Zn(2+)</name>
        <dbReference type="ChEBI" id="CHEBI:29105"/>
    </cofactor>
</comment>
<evidence type="ECO:0000256" key="12">
    <source>
        <dbReference type="RuleBase" id="RU361277"/>
    </source>
</evidence>
<evidence type="ECO:0000313" key="15">
    <source>
        <dbReference type="Proteomes" id="UP001499884"/>
    </source>
</evidence>
<dbReference type="Gene3D" id="3.40.50.720">
    <property type="entry name" value="NAD(P)-binding Rossmann-like Domain"/>
    <property type="match status" value="1"/>
</dbReference>
<evidence type="ECO:0000256" key="9">
    <source>
        <dbReference type="ARBA" id="ARBA00039387"/>
    </source>
</evidence>
<dbReference type="CDD" id="cd08239">
    <property type="entry name" value="THR_DH_like"/>
    <property type="match status" value="1"/>
</dbReference>
<dbReference type="Pfam" id="PF00107">
    <property type="entry name" value="ADH_zinc_N"/>
    <property type="match status" value="1"/>
</dbReference>
<dbReference type="Gene3D" id="3.90.180.10">
    <property type="entry name" value="Medium-chain alcohol dehydrogenases, catalytic domain"/>
    <property type="match status" value="1"/>
</dbReference>
<evidence type="ECO:0000259" key="13">
    <source>
        <dbReference type="SMART" id="SM00829"/>
    </source>
</evidence>
<evidence type="ECO:0000256" key="6">
    <source>
        <dbReference type="ARBA" id="ARBA00037908"/>
    </source>
</evidence>
<dbReference type="InterPro" id="IPR011032">
    <property type="entry name" value="GroES-like_sf"/>
</dbReference>
<dbReference type="RefSeq" id="WP_345652269.1">
    <property type="nucleotide sequence ID" value="NZ_BAABEP010000049.1"/>
</dbReference>